<reference evidence="6" key="2">
    <citation type="submission" date="2025-09" db="UniProtKB">
        <authorList>
            <consortium name="Ensembl"/>
        </authorList>
    </citation>
    <scope>IDENTIFICATION</scope>
</reference>
<evidence type="ECO:0000256" key="1">
    <source>
        <dbReference type="ARBA" id="ARBA00004123"/>
    </source>
</evidence>
<protein>
    <submittedName>
        <fullName evidence="6">Uncharacterized protein</fullName>
    </submittedName>
</protein>
<accession>A0A8C9GBZ0</accession>
<dbReference type="InterPro" id="IPR051098">
    <property type="entry name" value="NeuroDiff_E-box_TFs"/>
</dbReference>
<proteinExistence type="predicted"/>
<evidence type="ECO:0000256" key="3">
    <source>
        <dbReference type="ARBA" id="ARBA00023125"/>
    </source>
</evidence>
<evidence type="ECO:0000256" key="4">
    <source>
        <dbReference type="ARBA" id="ARBA00023163"/>
    </source>
</evidence>
<keyword evidence="2" id="KW-0805">Transcription regulation</keyword>
<evidence type="ECO:0000313" key="7">
    <source>
        <dbReference type="Proteomes" id="UP000694416"/>
    </source>
</evidence>
<dbReference type="PANTHER" id="PTHR11793">
    <property type="entry name" value="BASIC HELIX-LOOP-HELIX TRANSCRIPTION FACTOR"/>
    <property type="match status" value="1"/>
</dbReference>
<dbReference type="GO" id="GO:0000785">
    <property type="term" value="C:chromatin"/>
    <property type="evidence" value="ECO:0007669"/>
    <property type="project" value="TreeGrafter"/>
</dbReference>
<dbReference type="Ensembl" id="ENSPTET00000002962.1">
    <property type="protein sequence ID" value="ENSPTEP00000001958.1"/>
    <property type="gene ID" value="ENSPTEG00000002249.1"/>
</dbReference>
<dbReference type="AlphaFoldDB" id="A0A8C9GBZ0"/>
<keyword evidence="4" id="KW-0804">Transcription</keyword>
<keyword evidence="7" id="KW-1185">Reference proteome</keyword>
<dbReference type="GO" id="GO:0005634">
    <property type="term" value="C:nucleus"/>
    <property type="evidence" value="ECO:0007669"/>
    <property type="project" value="UniProtKB-SubCell"/>
</dbReference>
<comment type="subcellular location">
    <subcellularLocation>
        <location evidence="1">Nucleus</location>
    </subcellularLocation>
</comment>
<dbReference type="Proteomes" id="UP000694416">
    <property type="component" value="Unplaced"/>
</dbReference>
<organism evidence="6 7">
    <name type="scientific">Piliocolobus tephrosceles</name>
    <name type="common">Ugandan red Colobus</name>
    <dbReference type="NCBI Taxonomy" id="591936"/>
    <lineage>
        <taxon>Eukaryota</taxon>
        <taxon>Metazoa</taxon>
        <taxon>Chordata</taxon>
        <taxon>Craniata</taxon>
        <taxon>Vertebrata</taxon>
        <taxon>Euteleostomi</taxon>
        <taxon>Mammalia</taxon>
        <taxon>Eutheria</taxon>
        <taxon>Euarchontoglires</taxon>
        <taxon>Primates</taxon>
        <taxon>Haplorrhini</taxon>
        <taxon>Catarrhini</taxon>
        <taxon>Cercopithecidae</taxon>
        <taxon>Colobinae</taxon>
        <taxon>Piliocolobus</taxon>
    </lineage>
</organism>
<name>A0A8C9GBZ0_9PRIM</name>
<keyword evidence="5" id="KW-0539">Nucleus</keyword>
<dbReference type="PANTHER" id="PTHR11793:SF7">
    <property type="entry name" value="TRANSCRIPTION FACTOR E2-ALPHA"/>
    <property type="match status" value="1"/>
</dbReference>
<sequence>MNQLQRMASVDTDKELSNLQDFSMMFPLPVANGKGQPTSLAGKEKKCLNYKMWRHHIA</sequence>
<dbReference type="GO" id="GO:0033152">
    <property type="term" value="P:immunoglobulin V(D)J recombination"/>
    <property type="evidence" value="ECO:0007669"/>
    <property type="project" value="TreeGrafter"/>
</dbReference>
<evidence type="ECO:0000256" key="5">
    <source>
        <dbReference type="ARBA" id="ARBA00023242"/>
    </source>
</evidence>
<dbReference type="GO" id="GO:0000981">
    <property type="term" value="F:DNA-binding transcription factor activity, RNA polymerase II-specific"/>
    <property type="evidence" value="ECO:0007669"/>
    <property type="project" value="TreeGrafter"/>
</dbReference>
<dbReference type="GO" id="GO:0000978">
    <property type="term" value="F:RNA polymerase II cis-regulatory region sequence-specific DNA binding"/>
    <property type="evidence" value="ECO:0007669"/>
    <property type="project" value="TreeGrafter"/>
</dbReference>
<evidence type="ECO:0000256" key="2">
    <source>
        <dbReference type="ARBA" id="ARBA00023015"/>
    </source>
</evidence>
<evidence type="ECO:0000313" key="6">
    <source>
        <dbReference type="Ensembl" id="ENSPTEP00000001958.1"/>
    </source>
</evidence>
<dbReference type="GO" id="GO:0005667">
    <property type="term" value="C:transcription regulator complex"/>
    <property type="evidence" value="ECO:0007669"/>
    <property type="project" value="TreeGrafter"/>
</dbReference>
<keyword evidence="3" id="KW-0238">DNA-binding</keyword>
<reference evidence="6" key="1">
    <citation type="submission" date="2025-08" db="UniProtKB">
        <authorList>
            <consortium name="Ensembl"/>
        </authorList>
    </citation>
    <scope>IDENTIFICATION</scope>
</reference>